<keyword evidence="2" id="KW-1133">Transmembrane helix</keyword>
<reference evidence="3 4" key="1">
    <citation type="submission" date="2020-10" db="EMBL/GenBank/DDBJ databases">
        <title>Wide distribution of Phycisphaera-like planctomycetes from WD2101 soil group in peatlands and genome analysis of the first cultivated representative.</title>
        <authorList>
            <person name="Dedysh S.N."/>
            <person name="Beletsky A.V."/>
            <person name="Ivanova A."/>
            <person name="Kulichevskaya I.S."/>
            <person name="Suzina N.E."/>
            <person name="Philippov D.A."/>
            <person name="Rakitin A.L."/>
            <person name="Mardanov A.V."/>
            <person name="Ravin N.V."/>
        </authorList>
    </citation>
    <scope>NUCLEOTIDE SEQUENCE [LARGE SCALE GENOMIC DNA]</scope>
    <source>
        <strain evidence="3 4">M1803</strain>
    </source>
</reference>
<evidence type="ECO:0000313" key="3">
    <source>
        <dbReference type="EMBL" id="QOV91704.1"/>
    </source>
</evidence>
<feature type="transmembrane region" description="Helical" evidence="2">
    <location>
        <begin position="49"/>
        <end position="68"/>
    </location>
</feature>
<sequence>MKSGKQAGETPAGESQPESSPPAVLPYHASGRDDYVGPIDEVYGQMGRAALILSLFAASYVIAFKVVSVGSLSVFNGFGICCLGLLPWIVSLTLAIRVSFRQSVGRSFALAALAIDLTLMFAVIWLAR</sequence>
<evidence type="ECO:0000256" key="1">
    <source>
        <dbReference type="SAM" id="MobiDB-lite"/>
    </source>
</evidence>
<dbReference type="Proteomes" id="UP000593765">
    <property type="component" value="Chromosome"/>
</dbReference>
<feature type="transmembrane region" description="Helical" evidence="2">
    <location>
        <begin position="108"/>
        <end position="127"/>
    </location>
</feature>
<evidence type="ECO:0000256" key="2">
    <source>
        <dbReference type="SAM" id="Phobius"/>
    </source>
</evidence>
<dbReference type="KEGG" id="hbs:IPV69_10205"/>
<evidence type="ECO:0000313" key="4">
    <source>
        <dbReference type="Proteomes" id="UP000593765"/>
    </source>
</evidence>
<accession>A0A7M2X214</accession>
<dbReference type="EMBL" id="CP063458">
    <property type="protein sequence ID" value="QOV91704.1"/>
    <property type="molecule type" value="Genomic_DNA"/>
</dbReference>
<organism evidence="3 4">
    <name type="scientific">Humisphaera borealis</name>
    <dbReference type="NCBI Taxonomy" id="2807512"/>
    <lineage>
        <taxon>Bacteria</taxon>
        <taxon>Pseudomonadati</taxon>
        <taxon>Planctomycetota</taxon>
        <taxon>Phycisphaerae</taxon>
        <taxon>Tepidisphaerales</taxon>
        <taxon>Tepidisphaeraceae</taxon>
        <taxon>Humisphaera</taxon>
    </lineage>
</organism>
<name>A0A7M2X214_9BACT</name>
<dbReference type="AlphaFoldDB" id="A0A7M2X214"/>
<gene>
    <name evidence="3" type="ORF">IPV69_10205</name>
</gene>
<feature type="transmembrane region" description="Helical" evidence="2">
    <location>
        <begin position="74"/>
        <end position="96"/>
    </location>
</feature>
<dbReference type="RefSeq" id="WP_206295009.1">
    <property type="nucleotide sequence ID" value="NZ_CP063458.1"/>
</dbReference>
<keyword evidence="2" id="KW-0472">Membrane</keyword>
<feature type="region of interest" description="Disordered" evidence="1">
    <location>
        <begin position="1"/>
        <end position="29"/>
    </location>
</feature>
<keyword evidence="2" id="KW-0812">Transmembrane</keyword>
<proteinExistence type="predicted"/>
<keyword evidence="4" id="KW-1185">Reference proteome</keyword>
<protein>
    <submittedName>
        <fullName evidence="3">Uncharacterized protein</fullName>
    </submittedName>
</protein>